<dbReference type="InterPro" id="IPR014612">
    <property type="entry name" value="Pop7/Rpp20"/>
</dbReference>
<proteinExistence type="predicted"/>
<dbReference type="GO" id="GO:0034965">
    <property type="term" value="P:intronic box C/D snoRNA processing"/>
    <property type="evidence" value="ECO:0007669"/>
    <property type="project" value="TreeGrafter"/>
</dbReference>
<evidence type="ECO:0000256" key="3">
    <source>
        <dbReference type="ARBA" id="ARBA00023242"/>
    </source>
</evidence>
<dbReference type="InterPro" id="IPR020241">
    <property type="entry name" value="RNase_P/MRP_Pop7_fungi"/>
</dbReference>
<dbReference type="EMBL" id="CP048984">
    <property type="protein sequence ID" value="QID78165.1"/>
    <property type="molecule type" value="Genomic_DNA"/>
</dbReference>
<dbReference type="GO" id="GO:0000171">
    <property type="term" value="F:ribonuclease MRP activity"/>
    <property type="evidence" value="ECO:0007669"/>
    <property type="project" value="TreeGrafter"/>
</dbReference>
<dbReference type="GO" id="GO:0001682">
    <property type="term" value="P:tRNA 5'-leader removal"/>
    <property type="evidence" value="ECO:0007669"/>
    <property type="project" value="InterPro"/>
</dbReference>
<dbReference type="GO" id="GO:0000172">
    <property type="term" value="C:ribonuclease MRP complex"/>
    <property type="evidence" value="ECO:0007669"/>
    <property type="project" value="InterPro"/>
</dbReference>
<dbReference type="Gene3D" id="3.30.110.20">
    <property type="entry name" value="Alba-like domain"/>
    <property type="match status" value="1"/>
</dbReference>
<evidence type="ECO:0000313" key="5">
    <source>
        <dbReference type="EMBL" id="QID78165.1"/>
    </source>
</evidence>
<accession>A0A6C1DMQ3</accession>
<dbReference type="GO" id="GO:0003723">
    <property type="term" value="F:RNA binding"/>
    <property type="evidence" value="ECO:0007669"/>
    <property type="project" value="TreeGrafter"/>
</dbReference>
<dbReference type="PANTHER" id="PTHR28256:SF1">
    <property type="entry name" value="RIBONUCLEASES P_MRP PROTEIN SUBUNIT POP7"/>
    <property type="match status" value="1"/>
</dbReference>
<reference evidence="5 6" key="1">
    <citation type="journal article" date="2019" name="BMC Genomics">
        <title>Chromosome level assembly and comparative genome analysis confirm lager-brewing yeasts originated from a single hybridization.</title>
        <authorList>
            <person name="Salazar A.N."/>
            <person name="Gorter de Vries A.R."/>
            <person name="van den Broek M."/>
            <person name="Brouwers N."/>
            <person name="de la Torre Cortes P."/>
            <person name="Kuijpers N.G.A."/>
            <person name="Daran J.G."/>
            <person name="Abeel T."/>
        </authorList>
    </citation>
    <scope>NUCLEOTIDE SEQUENCE [LARGE SCALE GENOMIC DNA]</scope>
    <source>
        <strain evidence="5 6">CBS 1483</strain>
    </source>
</reference>
<comment type="subcellular location">
    <subcellularLocation>
        <location evidence="1">Nucleus</location>
    </subcellularLocation>
</comment>
<keyword evidence="3" id="KW-0539">Nucleus</keyword>
<protein>
    <submittedName>
        <fullName evidence="5">Ribonucleases P/MRP protein subunit pop7</fullName>
    </submittedName>
</protein>
<dbReference type="Pfam" id="PF12328">
    <property type="entry name" value="Rpp20"/>
    <property type="match status" value="1"/>
</dbReference>
<dbReference type="Proteomes" id="UP000501346">
    <property type="component" value="Chromosome ScII"/>
</dbReference>
<evidence type="ECO:0000313" key="6">
    <source>
        <dbReference type="Proteomes" id="UP000501346"/>
    </source>
</evidence>
<evidence type="ECO:0000256" key="1">
    <source>
        <dbReference type="ARBA" id="ARBA00004123"/>
    </source>
</evidence>
<dbReference type="AlphaFoldDB" id="A0A6C1DMQ3"/>
<dbReference type="InterPro" id="IPR036882">
    <property type="entry name" value="Alba-like_dom_sf"/>
</dbReference>
<name>A0A6C1DMQ3_SACPS</name>
<dbReference type="GO" id="GO:0004526">
    <property type="term" value="F:ribonuclease P activity"/>
    <property type="evidence" value="ECO:0007669"/>
    <property type="project" value="TreeGrafter"/>
</dbReference>
<gene>
    <name evidence="5" type="primary">POP7_1</name>
    <name evidence="5" type="ORF">GRS66_000368</name>
</gene>
<keyword evidence="6" id="KW-1185">Reference proteome</keyword>
<organism evidence="5 6">
    <name type="scientific">Saccharomyces pastorianus</name>
    <name type="common">Lager yeast</name>
    <name type="synonym">Saccharomyces cerevisiae x Saccharomyces eubayanus</name>
    <dbReference type="NCBI Taxonomy" id="27292"/>
    <lineage>
        <taxon>Eukaryota</taxon>
        <taxon>Fungi</taxon>
        <taxon>Dikarya</taxon>
        <taxon>Ascomycota</taxon>
        <taxon>Saccharomycotina</taxon>
        <taxon>Saccharomycetes</taxon>
        <taxon>Saccharomycetales</taxon>
        <taxon>Saccharomycetaceae</taxon>
        <taxon>Saccharomyces</taxon>
    </lineage>
</organism>
<feature type="region of interest" description="Disordered" evidence="4">
    <location>
        <begin position="1"/>
        <end position="22"/>
    </location>
</feature>
<dbReference type="GO" id="GO:0006364">
    <property type="term" value="P:rRNA processing"/>
    <property type="evidence" value="ECO:0007669"/>
    <property type="project" value="TreeGrafter"/>
</dbReference>
<dbReference type="OrthoDB" id="5416589at2759"/>
<dbReference type="GO" id="GO:0000294">
    <property type="term" value="P:nuclear-transcribed mRNA catabolic process, RNase MRP-dependent"/>
    <property type="evidence" value="ECO:0007669"/>
    <property type="project" value="TreeGrafter"/>
</dbReference>
<evidence type="ECO:0000256" key="2">
    <source>
        <dbReference type="ARBA" id="ARBA00022694"/>
    </source>
</evidence>
<dbReference type="PANTHER" id="PTHR28256">
    <property type="entry name" value="RIBONUCLEASES P/MRP PROTEIN SUBUNIT POP7"/>
    <property type="match status" value="1"/>
</dbReference>
<sequence>MALKKNTHNKSTKRVTKHPSLKTLTHKQIHTTIFVKSTTPYVSALKRINKFLDSVHKHGSSYVAVLGMGKAVEKTLALGCHFQDQKNKKIEVYTKTIEVLDEVITEGQADIDMESDVEDDDKETQLKKRAVSGVELRIYV</sequence>
<keyword evidence="2" id="KW-0819">tRNA processing</keyword>
<dbReference type="FunFam" id="3.30.110.20:FF:000011">
    <property type="entry name" value="RNase MRP subunit"/>
    <property type="match status" value="1"/>
</dbReference>
<dbReference type="GO" id="GO:0005655">
    <property type="term" value="C:nucleolar ribonuclease P complex"/>
    <property type="evidence" value="ECO:0007669"/>
    <property type="project" value="InterPro"/>
</dbReference>
<evidence type="ECO:0000256" key="4">
    <source>
        <dbReference type="SAM" id="MobiDB-lite"/>
    </source>
</evidence>